<keyword evidence="1" id="KW-0808">Transferase</keyword>
<reference evidence="4" key="1">
    <citation type="journal article" date="2019" name="Phytopathology">
        <title>A Novel Group of Rhizobium tumorigenes-Like Agrobacteria Associated with Crown Gall Disease of Rhododendron and Blueberry.</title>
        <authorList>
            <person name="Kuzmanovic N."/>
            <person name="Behrens P."/>
            <person name="Idczak E."/>
            <person name="Wagner S."/>
            <person name="Gotz M."/>
            <person name="Sproer C."/>
            <person name="Bunk B."/>
            <person name="Overmann J."/>
            <person name="Smalla K."/>
        </authorList>
    </citation>
    <scope>NUCLEOTIDE SEQUENCE</scope>
    <source>
        <strain evidence="4">Rho-6.2</strain>
    </source>
</reference>
<evidence type="ECO:0000256" key="1">
    <source>
        <dbReference type="ARBA" id="ARBA00022679"/>
    </source>
</evidence>
<dbReference type="Gene3D" id="3.40.630.30">
    <property type="match status" value="1"/>
</dbReference>
<reference evidence="4" key="2">
    <citation type="journal article" date="2023" name="MicrobiologyOpen">
        <title>Genomics of the tumorigenes clade of the family Rhizobiaceae and description of Rhizobium rhododendri sp. nov.</title>
        <authorList>
            <person name="Kuzmanovic N."/>
            <person name="diCenzo G.C."/>
            <person name="Bunk B."/>
            <person name="Sproeer C."/>
            <person name="Fruehling A."/>
            <person name="Neumann-Schaal M."/>
            <person name="Overmann J."/>
            <person name="Smalla K."/>
        </authorList>
    </citation>
    <scope>NUCLEOTIDE SEQUENCE</scope>
    <source>
        <strain evidence="4">Rho-6.2</strain>
    </source>
</reference>
<dbReference type="InterPro" id="IPR016181">
    <property type="entry name" value="Acyl_CoA_acyltransferase"/>
</dbReference>
<dbReference type="InterPro" id="IPR000182">
    <property type="entry name" value="GNAT_dom"/>
</dbReference>
<name>A0ABY8IJI3_9HYPH</name>
<evidence type="ECO:0000256" key="2">
    <source>
        <dbReference type="ARBA" id="ARBA00023315"/>
    </source>
</evidence>
<evidence type="ECO:0000313" key="4">
    <source>
        <dbReference type="EMBL" id="WFS23565.1"/>
    </source>
</evidence>
<dbReference type="PANTHER" id="PTHR43877:SF2">
    <property type="entry name" value="AMINOALKYLPHOSPHONATE N-ACETYLTRANSFERASE-RELATED"/>
    <property type="match status" value="1"/>
</dbReference>
<feature type="domain" description="N-acetyltransferase" evidence="3">
    <location>
        <begin position="1"/>
        <end position="162"/>
    </location>
</feature>
<evidence type="ECO:0000259" key="3">
    <source>
        <dbReference type="PROSITE" id="PS51186"/>
    </source>
</evidence>
<dbReference type="Proteomes" id="UP000318939">
    <property type="component" value="Chromosome"/>
</dbReference>
<gene>
    <name evidence="4" type="ORF">PR018_03315</name>
</gene>
<keyword evidence="2" id="KW-0012">Acyltransferase</keyword>
<proteinExistence type="predicted"/>
<evidence type="ECO:0000313" key="5">
    <source>
        <dbReference type="Proteomes" id="UP000318939"/>
    </source>
</evidence>
<dbReference type="InterPro" id="IPR050832">
    <property type="entry name" value="Bact_Acetyltransf"/>
</dbReference>
<keyword evidence="5" id="KW-1185">Reference proteome</keyword>
<dbReference type="PANTHER" id="PTHR43877">
    <property type="entry name" value="AMINOALKYLPHOSPHONATE N-ACETYLTRANSFERASE-RELATED-RELATED"/>
    <property type="match status" value="1"/>
</dbReference>
<dbReference type="EMBL" id="CP117267">
    <property type="protein sequence ID" value="WFS23565.1"/>
    <property type="molecule type" value="Genomic_DNA"/>
</dbReference>
<dbReference type="SUPFAM" id="SSF55729">
    <property type="entry name" value="Acyl-CoA N-acyltransferases (Nat)"/>
    <property type="match status" value="1"/>
</dbReference>
<dbReference type="RefSeq" id="WP_142824374.1">
    <property type="nucleotide sequence ID" value="NZ_CP117267.1"/>
</dbReference>
<dbReference type="Pfam" id="PF00583">
    <property type="entry name" value="Acetyltransf_1"/>
    <property type="match status" value="1"/>
</dbReference>
<sequence length="166" mass="19068">MIRLLSPDDVDLFRSIRLEALRASPESYASSVEDWQDLPDQEWRRRLVDNDVFIAVENHLPVGIMALARQRPAKKAHRAMIQMVYLRENARGRGLAEALLEALVEFARGQGIRQLELAVSAENDVAIRFYRRRSLTEIGRIPCALLHQGREIDEILMARRIVALKN</sequence>
<dbReference type="CDD" id="cd04301">
    <property type="entry name" value="NAT_SF"/>
    <property type="match status" value="1"/>
</dbReference>
<dbReference type="PROSITE" id="PS51186">
    <property type="entry name" value="GNAT"/>
    <property type="match status" value="1"/>
</dbReference>
<protein>
    <submittedName>
        <fullName evidence="4">GNAT family N-acetyltransferase</fullName>
    </submittedName>
</protein>
<organism evidence="4 5">
    <name type="scientific">Rhizobium rhododendri</name>
    <dbReference type="NCBI Taxonomy" id="2506430"/>
    <lineage>
        <taxon>Bacteria</taxon>
        <taxon>Pseudomonadati</taxon>
        <taxon>Pseudomonadota</taxon>
        <taxon>Alphaproteobacteria</taxon>
        <taxon>Hyphomicrobiales</taxon>
        <taxon>Rhizobiaceae</taxon>
        <taxon>Rhizobium/Agrobacterium group</taxon>
        <taxon>Rhizobium</taxon>
    </lineage>
</organism>
<accession>A0ABY8IJI3</accession>